<name>A0A9N7YR69_PLEPL</name>
<comment type="caution">
    <text evidence="2">The sequence shown here is derived from an EMBL/GenBank/DDBJ whole genome shotgun (WGS) entry which is preliminary data.</text>
</comment>
<dbReference type="AlphaFoldDB" id="A0A9N7YR69"/>
<feature type="region of interest" description="Disordered" evidence="1">
    <location>
        <begin position="1"/>
        <end position="38"/>
    </location>
</feature>
<protein>
    <submittedName>
        <fullName evidence="2">Uncharacterized protein</fullName>
    </submittedName>
</protein>
<organism evidence="2 3">
    <name type="scientific">Pleuronectes platessa</name>
    <name type="common">European plaice</name>
    <dbReference type="NCBI Taxonomy" id="8262"/>
    <lineage>
        <taxon>Eukaryota</taxon>
        <taxon>Metazoa</taxon>
        <taxon>Chordata</taxon>
        <taxon>Craniata</taxon>
        <taxon>Vertebrata</taxon>
        <taxon>Euteleostomi</taxon>
        <taxon>Actinopterygii</taxon>
        <taxon>Neopterygii</taxon>
        <taxon>Teleostei</taxon>
        <taxon>Neoteleostei</taxon>
        <taxon>Acanthomorphata</taxon>
        <taxon>Carangaria</taxon>
        <taxon>Pleuronectiformes</taxon>
        <taxon>Pleuronectoidei</taxon>
        <taxon>Pleuronectidae</taxon>
        <taxon>Pleuronectes</taxon>
    </lineage>
</organism>
<evidence type="ECO:0000256" key="1">
    <source>
        <dbReference type="SAM" id="MobiDB-lite"/>
    </source>
</evidence>
<keyword evidence="3" id="KW-1185">Reference proteome</keyword>
<evidence type="ECO:0000313" key="2">
    <source>
        <dbReference type="EMBL" id="CAB1433729.1"/>
    </source>
</evidence>
<dbReference type="EMBL" id="CADEAL010001591">
    <property type="protein sequence ID" value="CAB1433729.1"/>
    <property type="molecule type" value="Genomic_DNA"/>
</dbReference>
<dbReference type="Proteomes" id="UP001153269">
    <property type="component" value="Unassembled WGS sequence"/>
</dbReference>
<sequence>MDQVIGDSSSLRLREKPGGARMAEVKCSESESESSNQRAVFAREADQNYGDASETWAVCQHQLRRDACDEQMMDNAGTMREWVGLRWACSREMLLGVLMLRGSVQRLEKQELVELTEAQRVAPESDSLSLHTPLSFG</sequence>
<gene>
    <name evidence="2" type="ORF">PLEPLA_LOCUS21820</name>
</gene>
<reference evidence="2" key="1">
    <citation type="submission" date="2020-03" db="EMBL/GenBank/DDBJ databases">
        <authorList>
            <person name="Weist P."/>
        </authorList>
    </citation>
    <scope>NUCLEOTIDE SEQUENCE</scope>
</reference>
<evidence type="ECO:0000313" key="3">
    <source>
        <dbReference type="Proteomes" id="UP001153269"/>
    </source>
</evidence>
<proteinExistence type="predicted"/>
<feature type="compositionally biased region" description="Basic and acidic residues" evidence="1">
    <location>
        <begin position="12"/>
        <end position="29"/>
    </location>
</feature>
<feature type="compositionally biased region" description="Polar residues" evidence="1">
    <location>
        <begin position="1"/>
        <end position="11"/>
    </location>
</feature>
<accession>A0A9N7YR69</accession>